<dbReference type="InterPro" id="IPR057087">
    <property type="entry name" value="Gp12-like"/>
</dbReference>
<evidence type="ECO:0000313" key="2">
    <source>
        <dbReference type="EMBL" id="AVH41818.1"/>
    </source>
</evidence>
<evidence type="ECO:0000259" key="1">
    <source>
        <dbReference type="Pfam" id="PF23961"/>
    </source>
</evidence>
<dbReference type="Pfam" id="PF23961">
    <property type="entry name" value="Phage_tail_terminator_9"/>
    <property type="match status" value="1"/>
</dbReference>
<evidence type="ECO:0000313" key="3">
    <source>
        <dbReference type="Proteomes" id="UP000237717"/>
    </source>
</evidence>
<dbReference type="EMBL" id="CP026924">
    <property type="protein sequence ID" value="AVH41818.1"/>
    <property type="molecule type" value="Genomic_DNA"/>
</dbReference>
<feature type="domain" description="Phage neck terminator protein gp12-like" evidence="1">
    <location>
        <begin position="10"/>
        <end position="157"/>
    </location>
</feature>
<reference evidence="2 3" key="1">
    <citation type="submission" date="2018-02" db="EMBL/GenBank/DDBJ databases">
        <title>Complete genome sequence of Agrobacterium tumefaciens 1D1609.</title>
        <authorList>
            <person name="Cho S.-T."/>
            <person name="Haryono M."/>
            <person name="Chang H.-H."/>
            <person name="Santos M.N."/>
            <person name="Lai E.-M."/>
            <person name="Kuo C.-H."/>
        </authorList>
    </citation>
    <scope>NUCLEOTIDE SEQUENCE [LARGE SCALE GENOMIC DNA]</scope>
    <source>
        <strain evidence="2 3">1D1609</strain>
    </source>
</reference>
<dbReference type="RefSeq" id="WP_104679432.1">
    <property type="nucleotide sequence ID" value="NZ_CP026924.1"/>
</dbReference>
<dbReference type="AlphaFoldDB" id="A0A2L2LC65"/>
<dbReference type="NCBIfam" id="NF047498">
    <property type="entry name" value="LIC_12616_fam"/>
    <property type="match status" value="1"/>
</dbReference>
<dbReference type="Proteomes" id="UP000237717">
    <property type="component" value="Chromosome I"/>
</dbReference>
<gene>
    <name evidence="2" type="ORF">At1D1609_17640</name>
</gene>
<proteinExistence type="predicted"/>
<name>A0A2L2LC65_AGRTU</name>
<accession>A0A2L2LC65</accession>
<protein>
    <recommendedName>
        <fullName evidence="1">Phage neck terminator protein gp12-like domain-containing protein</fullName>
    </recommendedName>
</protein>
<organism evidence="2 3">
    <name type="scientific">Agrobacterium tumefaciens</name>
    <dbReference type="NCBI Taxonomy" id="358"/>
    <lineage>
        <taxon>Bacteria</taxon>
        <taxon>Pseudomonadati</taxon>
        <taxon>Pseudomonadota</taxon>
        <taxon>Alphaproteobacteria</taxon>
        <taxon>Hyphomicrobiales</taxon>
        <taxon>Rhizobiaceae</taxon>
        <taxon>Rhizobium/Agrobacterium group</taxon>
        <taxon>Agrobacterium</taxon>
        <taxon>Agrobacterium tumefaciens complex</taxon>
    </lineage>
</organism>
<sequence>MNDRDAHSQVVRWVETVTGIDTIKAYQSGPAPTTPYNMVNMLGSRDIRAHEQVIEFADQGPDVKASPVIEVEWSFSVHAYGSNPTDNLRGIRSAAKLSQVMEPMLPSLIVHEVSQIRHVPDWINNQWQPRAQLDLFVRGLTRDGFLLDVIEQTEINIERV</sequence>